<protein>
    <submittedName>
        <fullName evidence="2">Uncharacterized protein</fullName>
    </submittedName>
</protein>
<evidence type="ECO:0000313" key="3">
    <source>
        <dbReference type="Proteomes" id="UP000035721"/>
    </source>
</evidence>
<gene>
    <name evidence="2" type="ORF">BN12_350018</name>
</gene>
<dbReference type="Gene3D" id="2.40.10.10">
    <property type="entry name" value="Trypsin-like serine proteases"/>
    <property type="match status" value="2"/>
</dbReference>
<organism evidence="2 3">
    <name type="scientific">Nostocoides japonicum T1-X7</name>
    <dbReference type="NCBI Taxonomy" id="1194083"/>
    <lineage>
        <taxon>Bacteria</taxon>
        <taxon>Bacillati</taxon>
        <taxon>Actinomycetota</taxon>
        <taxon>Actinomycetes</taxon>
        <taxon>Micrococcales</taxon>
        <taxon>Intrasporangiaceae</taxon>
        <taxon>Nostocoides</taxon>
    </lineage>
</organism>
<evidence type="ECO:0000256" key="1">
    <source>
        <dbReference type="SAM" id="SignalP"/>
    </source>
</evidence>
<sequence>MSRLTLAGVAAGIGAGVALAAGVGAGTAVAAAPHTASVSHATTAATGGGLSEPAPVSRAAKAAKGATGPSTLSPKEAALMKRQAPLLEAANVATTASRAKGSDIAGVSIDVAKGRVDLYRTSPAKALPTGMARAGVKVSVHKARFSAGQLEQAAARLEASGKALGAKGVTVSAISVPVDGSGLRVTVLSPATPKAGAPEALSATSAKSVLAQSLGGAVSSVTTSKATWSPSSEYYSGWRFNDYAPWYGGDRIAQGCTTGFPALYNGTMEVMTATHCGGSGTVFTNGPRASGPNVTMGAVTYANAGTDISVIDVAGSTNYINVGPAQNSSVRAVGSWQSPVVGSYICQSGSYTGEVCGLRVVDTNQSVCTSYILWWCTAYMGPMADVVNSAGSGSYAAGHGDSGGPLYWYDSSGYVRPVGQVHGQLFPNAQAAYPAYYSDQMWCPAPEGWQQRCSSGFSFAHMPGK</sequence>
<feature type="chain" id="PRO_5038388674" evidence="1">
    <location>
        <begin position="21"/>
        <end position="465"/>
    </location>
</feature>
<dbReference type="SUPFAM" id="SSF50494">
    <property type="entry name" value="Trypsin-like serine proteases"/>
    <property type="match status" value="1"/>
</dbReference>
<keyword evidence="3" id="KW-1185">Reference proteome</keyword>
<dbReference type="Proteomes" id="UP000035721">
    <property type="component" value="Unassembled WGS sequence"/>
</dbReference>
<dbReference type="PROSITE" id="PS00135">
    <property type="entry name" value="TRYPSIN_SER"/>
    <property type="match status" value="1"/>
</dbReference>
<dbReference type="RefSeq" id="WP_048550972.1">
    <property type="nucleotide sequence ID" value="NZ_HF570958.1"/>
</dbReference>
<name>A0A077M161_9MICO</name>
<dbReference type="InterPro" id="IPR018114">
    <property type="entry name" value="TRYPSIN_HIS"/>
</dbReference>
<evidence type="ECO:0000313" key="2">
    <source>
        <dbReference type="EMBL" id="CCH78812.1"/>
    </source>
</evidence>
<dbReference type="AlphaFoldDB" id="A0A077M161"/>
<dbReference type="GO" id="GO:0006508">
    <property type="term" value="P:proteolysis"/>
    <property type="evidence" value="ECO:0007669"/>
    <property type="project" value="InterPro"/>
</dbReference>
<dbReference type="InterPro" id="IPR043504">
    <property type="entry name" value="Peptidase_S1_PA_chymotrypsin"/>
</dbReference>
<dbReference type="InterPro" id="IPR009003">
    <property type="entry name" value="Peptidase_S1_PA"/>
</dbReference>
<proteinExistence type="predicted"/>
<accession>A0A077M161</accession>
<reference evidence="2 3" key="1">
    <citation type="journal article" date="2013" name="ISME J.">
        <title>A metabolic model for members of the genus Tetrasphaera involved in enhanced biological phosphorus removal.</title>
        <authorList>
            <person name="Kristiansen R."/>
            <person name="Nguyen H.T.T."/>
            <person name="Saunders A.M."/>
            <person name="Nielsen J.L."/>
            <person name="Wimmer R."/>
            <person name="Le V.Q."/>
            <person name="McIlroy S.J."/>
            <person name="Petrovski S."/>
            <person name="Seviour R.J."/>
            <person name="Calteau A."/>
            <person name="Nielsen K.L."/>
            <person name="Nielsen P.H."/>
        </authorList>
    </citation>
    <scope>NUCLEOTIDE SEQUENCE [LARGE SCALE GENOMIC DNA]</scope>
    <source>
        <strain evidence="2 3">T1-X7</strain>
    </source>
</reference>
<dbReference type="OrthoDB" id="8781117at2"/>
<feature type="signal peptide" evidence="1">
    <location>
        <begin position="1"/>
        <end position="20"/>
    </location>
</feature>
<dbReference type="InterPro" id="IPR033116">
    <property type="entry name" value="TRYPSIN_SER"/>
</dbReference>
<dbReference type="GO" id="GO:0004252">
    <property type="term" value="F:serine-type endopeptidase activity"/>
    <property type="evidence" value="ECO:0007669"/>
    <property type="project" value="InterPro"/>
</dbReference>
<comment type="caution">
    <text evidence="2">The sequence shown here is derived from an EMBL/GenBank/DDBJ whole genome shotgun (WGS) entry which is preliminary data.</text>
</comment>
<dbReference type="PROSITE" id="PS00134">
    <property type="entry name" value="TRYPSIN_HIS"/>
    <property type="match status" value="1"/>
</dbReference>
<dbReference type="EMBL" id="CAJB01000279">
    <property type="protein sequence ID" value="CCH78812.1"/>
    <property type="molecule type" value="Genomic_DNA"/>
</dbReference>
<keyword evidence="1" id="KW-0732">Signal</keyword>